<dbReference type="CDD" id="cd00051">
    <property type="entry name" value="EFh"/>
    <property type="match status" value="2"/>
</dbReference>
<evidence type="ECO:0000256" key="4">
    <source>
        <dbReference type="ARBA" id="ARBA00022837"/>
    </source>
</evidence>
<dbReference type="InterPro" id="IPR039647">
    <property type="entry name" value="EF_hand_pair_protein_CML-like"/>
</dbReference>
<proteinExistence type="predicted"/>
<accession>A0A175YBX6</accession>
<keyword evidence="6" id="KW-1185">Reference proteome</keyword>
<dbReference type="PROSITE" id="PS00018">
    <property type="entry name" value="EF_HAND_1"/>
    <property type="match status" value="3"/>
</dbReference>
<dbReference type="OMA" id="CSIDECH"/>
<evidence type="ECO:0000256" key="3">
    <source>
        <dbReference type="ARBA" id="ARBA00022737"/>
    </source>
</evidence>
<reference evidence="5" key="1">
    <citation type="journal article" date="2016" name="Nat. Genet.">
        <title>A high-quality carrot genome assembly provides new insights into carotenoid accumulation and asterid genome evolution.</title>
        <authorList>
            <person name="Iorizzo M."/>
            <person name="Ellison S."/>
            <person name="Senalik D."/>
            <person name="Zeng P."/>
            <person name="Satapoomin P."/>
            <person name="Huang J."/>
            <person name="Bowman M."/>
            <person name="Iovene M."/>
            <person name="Sanseverino W."/>
            <person name="Cavagnaro P."/>
            <person name="Yildiz M."/>
            <person name="Macko-Podgorni A."/>
            <person name="Moranska E."/>
            <person name="Grzebelus E."/>
            <person name="Grzebelus D."/>
            <person name="Ashrafi H."/>
            <person name="Zheng Z."/>
            <person name="Cheng S."/>
            <person name="Spooner D."/>
            <person name="Van Deynze A."/>
            <person name="Simon P."/>
        </authorList>
    </citation>
    <scope>NUCLEOTIDE SEQUENCE</scope>
    <source>
        <tissue evidence="5">Leaf</tissue>
    </source>
</reference>
<dbReference type="InterPro" id="IPR018247">
    <property type="entry name" value="EF_Hand_1_Ca_BS"/>
</dbReference>
<dbReference type="Gramene" id="KZM80691">
    <property type="protein sequence ID" value="KZM80691"/>
    <property type="gene ID" value="DCAR_031742"/>
</dbReference>
<dbReference type="OrthoDB" id="26525at2759"/>
<dbReference type="KEGG" id="dcr:108192744"/>
<keyword evidence="2" id="KW-0479">Metal-binding</keyword>
<evidence type="ECO:0000256" key="1">
    <source>
        <dbReference type="ARBA" id="ARBA00003291"/>
    </source>
</evidence>
<organism evidence="5 6">
    <name type="scientific">Daucus carota subsp. sativus</name>
    <name type="common">Carrot</name>
    <dbReference type="NCBI Taxonomy" id="79200"/>
    <lineage>
        <taxon>Eukaryota</taxon>
        <taxon>Viridiplantae</taxon>
        <taxon>Streptophyta</taxon>
        <taxon>Embryophyta</taxon>
        <taxon>Tracheophyta</taxon>
        <taxon>Spermatophyta</taxon>
        <taxon>Magnoliopsida</taxon>
        <taxon>eudicotyledons</taxon>
        <taxon>Gunneridae</taxon>
        <taxon>Pentapetalae</taxon>
        <taxon>asterids</taxon>
        <taxon>campanulids</taxon>
        <taxon>Apiales</taxon>
        <taxon>Apiaceae</taxon>
        <taxon>Apioideae</taxon>
        <taxon>Scandiceae</taxon>
        <taxon>Daucinae</taxon>
        <taxon>Daucus</taxon>
        <taxon>Daucus sect. Daucus</taxon>
    </lineage>
</organism>
<evidence type="ECO:0000313" key="6">
    <source>
        <dbReference type="Proteomes" id="UP000077755"/>
    </source>
</evidence>
<protein>
    <submittedName>
        <fullName evidence="5">Uncharacterized protein</fullName>
    </submittedName>
</protein>
<dbReference type="EMBL" id="CP093344">
    <property type="protein sequence ID" value="WOG86040.1"/>
    <property type="molecule type" value="Genomic_DNA"/>
</dbReference>
<dbReference type="SMART" id="SM00054">
    <property type="entry name" value="EFh"/>
    <property type="match status" value="4"/>
</dbReference>
<dbReference type="Gene3D" id="1.10.238.10">
    <property type="entry name" value="EF-hand"/>
    <property type="match status" value="2"/>
</dbReference>
<dbReference type="InterPro" id="IPR002048">
    <property type="entry name" value="EF_hand_dom"/>
</dbReference>
<dbReference type="SUPFAM" id="SSF47473">
    <property type="entry name" value="EF-hand"/>
    <property type="match status" value="1"/>
</dbReference>
<dbReference type="PANTHER" id="PTHR10891">
    <property type="entry name" value="EF-HAND CALCIUM-BINDING DOMAIN CONTAINING PROTEIN"/>
    <property type="match status" value="1"/>
</dbReference>
<dbReference type="InterPro" id="IPR011992">
    <property type="entry name" value="EF-hand-dom_pair"/>
</dbReference>
<dbReference type="FunFam" id="1.10.238.10:FF:000353">
    <property type="entry name" value="Probable calcium-binding protein CML31"/>
    <property type="match status" value="1"/>
</dbReference>
<comment type="function">
    <text evidence="1">Potential calcium sensor.</text>
</comment>
<sequence>MAAITTSPKNSPLHLTDLADITRVFNRFDANADGKISADELADVILTLNSSTSPSEISGMMDQIDADRDGFISLEEFAGFCAAGGDNVDGELREAFELYDINKNGLISSSELGEILTRIGERCSEEDCVKMIESVDEDGDGFVNFEEFKTMMSRSSSSLSRK</sequence>
<gene>
    <name evidence="5" type="ORF">DCAR_0205235</name>
</gene>
<keyword evidence="4" id="KW-0106">Calcium</keyword>
<reference evidence="5" key="2">
    <citation type="submission" date="2022-03" db="EMBL/GenBank/DDBJ databases">
        <title>Draft title - Genomic analysis of global carrot germplasm unveils the trajectory of domestication and the origin of high carotenoid orange carrot.</title>
        <authorList>
            <person name="Iorizzo M."/>
            <person name="Ellison S."/>
            <person name="Senalik D."/>
            <person name="Macko-Podgorni A."/>
            <person name="Grzebelus D."/>
            <person name="Bostan H."/>
            <person name="Rolling W."/>
            <person name="Curaba J."/>
            <person name="Simon P."/>
        </authorList>
    </citation>
    <scope>NUCLEOTIDE SEQUENCE</scope>
    <source>
        <tissue evidence="5">Leaf</tissue>
    </source>
</reference>
<dbReference type="GO" id="GO:0005509">
    <property type="term" value="F:calcium ion binding"/>
    <property type="evidence" value="ECO:0007669"/>
    <property type="project" value="InterPro"/>
</dbReference>
<dbReference type="Proteomes" id="UP000077755">
    <property type="component" value="Chromosome 2"/>
</dbReference>
<dbReference type="AlphaFoldDB" id="A0A175YBX6"/>
<evidence type="ECO:0000256" key="2">
    <source>
        <dbReference type="ARBA" id="ARBA00022723"/>
    </source>
</evidence>
<dbReference type="Pfam" id="PF13499">
    <property type="entry name" value="EF-hand_7"/>
    <property type="match status" value="2"/>
</dbReference>
<dbReference type="PROSITE" id="PS50222">
    <property type="entry name" value="EF_HAND_2"/>
    <property type="match status" value="4"/>
</dbReference>
<evidence type="ECO:0000313" key="5">
    <source>
        <dbReference type="EMBL" id="WOG86040.1"/>
    </source>
</evidence>
<keyword evidence="3" id="KW-0677">Repeat</keyword>
<name>A0A175YBX6_DAUCS</name>